<dbReference type="AlphaFoldDB" id="A0A4Q7YSN6"/>
<proteinExistence type="predicted"/>
<dbReference type="Proteomes" id="UP000292958">
    <property type="component" value="Unassembled WGS sequence"/>
</dbReference>
<dbReference type="OrthoDB" id="119432at2"/>
<gene>
    <name evidence="2" type="ORF">BDD14_2039</name>
</gene>
<keyword evidence="3" id="KW-1185">Reference proteome</keyword>
<dbReference type="Pfam" id="PF12867">
    <property type="entry name" value="DinB_2"/>
    <property type="match status" value="1"/>
</dbReference>
<name>A0A4Q7YSN6_9BACT</name>
<protein>
    <submittedName>
        <fullName evidence="2">Putative damage-inducible protein DinB</fullName>
    </submittedName>
</protein>
<dbReference type="SUPFAM" id="SSF109854">
    <property type="entry name" value="DinB/YfiT-like putative metalloenzymes"/>
    <property type="match status" value="1"/>
</dbReference>
<organism evidence="2 3">
    <name type="scientific">Edaphobacter modestus</name>
    <dbReference type="NCBI Taxonomy" id="388466"/>
    <lineage>
        <taxon>Bacteria</taxon>
        <taxon>Pseudomonadati</taxon>
        <taxon>Acidobacteriota</taxon>
        <taxon>Terriglobia</taxon>
        <taxon>Terriglobales</taxon>
        <taxon>Acidobacteriaceae</taxon>
        <taxon>Edaphobacter</taxon>
    </lineage>
</organism>
<accession>A0A4Q7YSN6</accession>
<evidence type="ECO:0000259" key="1">
    <source>
        <dbReference type="Pfam" id="PF12867"/>
    </source>
</evidence>
<evidence type="ECO:0000313" key="2">
    <source>
        <dbReference type="EMBL" id="RZU40570.1"/>
    </source>
</evidence>
<dbReference type="Gene3D" id="1.20.120.450">
    <property type="entry name" value="dinb family like domain"/>
    <property type="match status" value="1"/>
</dbReference>
<sequence length="173" mass="19475">MLIAQYLLSEFEAQAPVTRKFLERLPEDKLTWKPHPRSMTAGQLAYHLALVPGGVVQGAQKDQIPPPDFQFFPQPATVQEVLDAFDQSIATVREVLPGFDDAAMNATWRIVAGDQEIAAMPRVAFLRNIMLNHWYQHRGQFCVYLRLLDIPVPSSWGPSADERSVLQPEPQPA</sequence>
<feature type="domain" description="DinB-like" evidence="1">
    <location>
        <begin position="11"/>
        <end position="140"/>
    </location>
</feature>
<dbReference type="InterPro" id="IPR024775">
    <property type="entry name" value="DinB-like"/>
</dbReference>
<reference evidence="2 3" key="1">
    <citation type="submission" date="2019-02" db="EMBL/GenBank/DDBJ databases">
        <title>Genomic Encyclopedia of Archaeal and Bacterial Type Strains, Phase II (KMG-II): from individual species to whole genera.</title>
        <authorList>
            <person name="Goeker M."/>
        </authorList>
    </citation>
    <scope>NUCLEOTIDE SEQUENCE [LARGE SCALE GENOMIC DNA]</scope>
    <source>
        <strain evidence="2 3">DSM 18101</strain>
    </source>
</reference>
<comment type="caution">
    <text evidence="2">The sequence shown here is derived from an EMBL/GenBank/DDBJ whole genome shotgun (WGS) entry which is preliminary data.</text>
</comment>
<dbReference type="EMBL" id="SHKW01000001">
    <property type="protein sequence ID" value="RZU40570.1"/>
    <property type="molecule type" value="Genomic_DNA"/>
</dbReference>
<dbReference type="InterPro" id="IPR034660">
    <property type="entry name" value="DinB/YfiT-like"/>
</dbReference>
<evidence type="ECO:0000313" key="3">
    <source>
        <dbReference type="Proteomes" id="UP000292958"/>
    </source>
</evidence>
<dbReference type="RefSeq" id="WP_130418623.1">
    <property type="nucleotide sequence ID" value="NZ_SHKW01000001.1"/>
</dbReference>